<dbReference type="EMBL" id="FNQB01000006">
    <property type="protein sequence ID" value="SDZ66692.1"/>
    <property type="molecule type" value="Genomic_DNA"/>
</dbReference>
<proteinExistence type="predicted"/>
<dbReference type="PANTHER" id="PTHR37292">
    <property type="entry name" value="VNG6097C"/>
    <property type="match status" value="1"/>
</dbReference>
<dbReference type="AlphaFoldDB" id="A0A1H3UW86"/>
<evidence type="ECO:0000259" key="1">
    <source>
        <dbReference type="Pfam" id="PF03235"/>
    </source>
</evidence>
<organism evidence="2 3">
    <name type="scientific">Asanoa ishikariensis</name>
    <dbReference type="NCBI Taxonomy" id="137265"/>
    <lineage>
        <taxon>Bacteria</taxon>
        <taxon>Bacillati</taxon>
        <taxon>Actinomycetota</taxon>
        <taxon>Actinomycetes</taxon>
        <taxon>Micromonosporales</taxon>
        <taxon>Micromonosporaceae</taxon>
        <taxon>Asanoa</taxon>
    </lineage>
</organism>
<dbReference type="Proteomes" id="UP000199632">
    <property type="component" value="Unassembled WGS sequence"/>
</dbReference>
<evidence type="ECO:0000313" key="2">
    <source>
        <dbReference type="EMBL" id="SDZ66692.1"/>
    </source>
</evidence>
<dbReference type="Pfam" id="PF03235">
    <property type="entry name" value="GmrSD_N"/>
    <property type="match status" value="1"/>
</dbReference>
<dbReference type="RefSeq" id="WP_090804557.1">
    <property type="nucleotide sequence ID" value="NZ_BOND01000013.1"/>
</dbReference>
<dbReference type="InterPro" id="IPR004919">
    <property type="entry name" value="GmrSD_N"/>
</dbReference>
<protein>
    <recommendedName>
        <fullName evidence="1">GmrSD restriction endonucleases N-terminal domain-containing protein</fullName>
    </recommendedName>
</protein>
<name>A0A1H3UW86_9ACTN</name>
<keyword evidence="3" id="KW-1185">Reference proteome</keyword>
<sequence>MREQPEIRPDPTVQLMDEILDDMVRGRVRVPVFQRPFVWLPDQMLALFDSIERGYPIGSLLLWQTDDDVETLPEIGGITLPPREPGTTVSLVLDGHQRLSTLFGVLRRADALQEPGDWKWRIHRDLRAPRGDDRYRHHKSEKAVPEHYLPLRAVTRTMDFLRFSRILEQQVKDVSRVEDLLREAEGVAQRIKSYKMTVIRLQGASLAQAVEVYTRLNRTGTRMDADQMISALTHRPTRAPLAAQIDDIIDAAAASGFGEVQRQAVFRSVLAISGESDVMSPRWEVVAQRMQNRLHDAIPQTAIAIGRAVEFLQGVIGVPVARLLPYAHQLLLLAIFFHHRPQPTAEQEFHLRRWFWVTSWTGAFGGITSTRLRNAISEMAAFADGAWPIAVDVEEVQPMPETFNMNSARTRAYVIWECTELPHRLNALGEPFDLKSALADAHGYRPIVNGDRRPANRLLMPTPPGVSIWRALEELDQLAWLSHEEVLRSHAITARSWRRFREGLPGVLVDDRHAYLESRLRAFADGLGVPLGRSLEGDSDDDTD</sequence>
<dbReference type="OrthoDB" id="9787127at2"/>
<evidence type="ECO:0000313" key="3">
    <source>
        <dbReference type="Proteomes" id="UP000199632"/>
    </source>
</evidence>
<feature type="domain" description="GmrSD restriction endonucleases N-terminal" evidence="1">
    <location>
        <begin position="18"/>
        <end position="231"/>
    </location>
</feature>
<dbReference type="PANTHER" id="PTHR37292:SF2">
    <property type="entry name" value="DUF262 DOMAIN-CONTAINING PROTEIN"/>
    <property type="match status" value="1"/>
</dbReference>
<dbReference type="STRING" id="137265.SAMN05421684_8265"/>
<accession>A0A1H3UW86</accession>
<reference evidence="3" key="1">
    <citation type="submission" date="2016-10" db="EMBL/GenBank/DDBJ databases">
        <authorList>
            <person name="Varghese N."/>
            <person name="Submissions S."/>
        </authorList>
    </citation>
    <scope>NUCLEOTIDE SEQUENCE [LARGE SCALE GENOMIC DNA]</scope>
    <source>
        <strain evidence="3">DSM 44718</strain>
    </source>
</reference>
<gene>
    <name evidence="2" type="ORF">SAMN05421684_8265</name>
</gene>